<sequence length="218" mass="23918">MKAKSILLLLFFLGMNMALLKAQDSVQHIQKLELAKKKKKTFSVNRRDSTLVLTIDTLIMQDKSSLAFFGKKKVRLTVKYAEIPKQAYIIGTDSKNNGSDMQLDFRFGQLGALYVLAGGQDANNGTRTFPNGNGGNVVLRYDKSGIIPQQENKNKPNYVLIDTKAGGYRVNPQSDLRNIYSQIGMGIRSGSGRMGGVPQGQIYSGSPGKDGKSEVEGY</sequence>
<keyword evidence="4" id="KW-1185">Reference proteome</keyword>
<gene>
    <name evidence="3" type="ORF">GCM10023231_27480</name>
</gene>
<evidence type="ECO:0000313" key="3">
    <source>
        <dbReference type="EMBL" id="GAA4797433.1"/>
    </source>
</evidence>
<organism evidence="3 4">
    <name type="scientific">Olivibacter ginsenosidimutans</name>
    <dbReference type="NCBI Taxonomy" id="1176537"/>
    <lineage>
        <taxon>Bacteria</taxon>
        <taxon>Pseudomonadati</taxon>
        <taxon>Bacteroidota</taxon>
        <taxon>Sphingobacteriia</taxon>
        <taxon>Sphingobacteriales</taxon>
        <taxon>Sphingobacteriaceae</taxon>
        <taxon>Olivibacter</taxon>
    </lineage>
</organism>
<dbReference type="RefSeq" id="WP_345232371.1">
    <property type="nucleotide sequence ID" value="NZ_BAABIQ010000038.1"/>
</dbReference>
<name>A0ABP9BR26_9SPHI</name>
<evidence type="ECO:0000256" key="2">
    <source>
        <dbReference type="SAM" id="SignalP"/>
    </source>
</evidence>
<feature type="signal peptide" evidence="2">
    <location>
        <begin position="1"/>
        <end position="22"/>
    </location>
</feature>
<protein>
    <submittedName>
        <fullName evidence="3">Uncharacterized protein</fullName>
    </submittedName>
</protein>
<evidence type="ECO:0000313" key="4">
    <source>
        <dbReference type="Proteomes" id="UP001501411"/>
    </source>
</evidence>
<proteinExistence type="predicted"/>
<accession>A0ABP9BR26</accession>
<dbReference type="EMBL" id="BAABIQ010000038">
    <property type="protein sequence ID" value="GAA4797433.1"/>
    <property type="molecule type" value="Genomic_DNA"/>
</dbReference>
<dbReference type="Proteomes" id="UP001501411">
    <property type="component" value="Unassembled WGS sequence"/>
</dbReference>
<keyword evidence="2" id="KW-0732">Signal</keyword>
<feature type="chain" id="PRO_5047044218" evidence="2">
    <location>
        <begin position="23"/>
        <end position="218"/>
    </location>
</feature>
<feature type="region of interest" description="Disordered" evidence="1">
    <location>
        <begin position="190"/>
        <end position="218"/>
    </location>
</feature>
<comment type="caution">
    <text evidence="3">The sequence shown here is derived from an EMBL/GenBank/DDBJ whole genome shotgun (WGS) entry which is preliminary data.</text>
</comment>
<feature type="compositionally biased region" description="Basic and acidic residues" evidence="1">
    <location>
        <begin position="209"/>
        <end position="218"/>
    </location>
</feature>
<reference evidence="4" key="1">
    <citation type="journal article" date="2019" name="Int. J. Syst. Evol. Microbiol.">
        <title>The Global Catalogue of Microorganisms (GCM) 10K type strain sequencing project: providing services to taxonomists for standard genome sequencing and annotation.</title>
        <authorList>
            <consortium name="The Broad Institute Genomics Platform"/>
            <consortium name="The Broad Institute Genome Sequencing Center for Infectious Disease"/>
            <person name="Wu L."/>
            <person name="Ma J."/>
        </authorList>
    </citation>
    <scope>NUCLEOTIDE SEQUENCE [LARGE SCALE GENOMIC DNA]</scope>
    <source>
        <strain evidence="4">JCM 18200</strain>
    </source>
</reference>
<evidence type="ECO:0000256" key="1">
    <source>
        <dbReference type="SAM" id="MobiDB-lite"/>
    </source>
</evidence>